<organism evidence="1 2">
    <name type="scientific">Proteus terrae subsp. cibarius</name>
    <dbReference type="NCBI Taxonomy" id="626774"/>
    <lineage>
        <taxon>Bacteria</taxon>
        <taxon>Pseudomonadati</taxon>
        <taxon>Pseudomonadota</taxon>
        <taxon>Gammaproteobacteria</taxon>
        <taxon>Enterobacterales</taxon>
        <taxon>Morganellaceae</taxon>
        <taxon>Proteus</taxon>
    </lineage>
</organism>
<dbReference type="RefSeq" id="WP_156733177.1">
    <property type="nucleotide sequence ID" value="NZ_CP045008.1"/>
</dbReference>
<protein>
    <submittedName>
        <fullName evidence="1">Transcriptional regulator</fullName>
    </submittedName>
</protein>
<dbReference type="InterPro" id="IPR010982">
    <property type="entry name" value="Lambda_DNA-bd_dom_sf"/>
</dbReference>
<keyword evidence="2" id="KW-1185">Reference proteome</keyword>
<reference evidence="1 2" key="1">
    <citation type="submission" date="2020-01" db="EMBL/GenBank/DDBJ databases">
        <title>The genomic epidemiology of tigecycline resistance gene tet(X) variants in a swine farm in China.</title>
        <authorList>
            <person name="Peng K."/>
            <person name="Li R."/>
        </authorList>
    </citation>
    <scope>NUCLEOTIDE SEQUENCE [LARGE SCALE GENOMIC DNA]</scope>
    <source>
        <strain evidence="1 2">ZF1</strain>
    </source>
</reference>
<gene>
    <name evidence="1" type="ORF">GTH23_10280</name>
</gene>
<dbReference type="Gene3D" id="1.10.260.40">
    <property type="entry name" value="lambda repressor-like DNA-binding domains"/>
    <property type="match status" value="1"/>
</dbReference>
<dbReference type="Proteomes" id="UP000501338">
    <property type="component" value="Chromosome"/>
</dbReference>
<dbReference type="SUPFAM" id="SSF47413">
    <property type="entry name" value="lambda repressor-like DNA-binding domains"/>
    <property type="match status" value="1"/>
</dbReference>
<accession>A0ABX6JRE4</accession>
<evidence type="ECO:0000313" key="1">
    <source>
        <dbReference type="EMBL" id="QIF90400.1"/>
    </source>
</evidence>
<evidence type="ECO:0000313" key="2">
    <source>
        <dbReference type="Proteomes" id="UP000501338"/>
    </source>
</evidence>
<proteinExistence type="predicted"/>
<name>A0ABX6JRE4_9GAMM</name>
<dbReference type="EMBL" id="CP047340">
    <property type="protein sequence ID" value="QIF90400.1"/>
    <property type="molecule type" value="Genomic_DNA"/>
</dbReference>
<sequence length="67" mass="7358">MEKQTPIDIAVSAVGGKQKDLAKKVGLTPQRISAIKKNGGSLPRTKMREFMMATGLSKEVLYPDIFH</sequence>